<organism evidence="2 3">
    <name type="scientific">Salix dunnii</name>
    <dbReference type="NCBI Taxonomy" id="1413687"/>
    <lineage>
        <taxon>Eukaryota</taxon>
        <taxon>Viridiplantae</taxon>
        <taxon>Streptophyta</taxon>
        <taxon>Embryophyta</taxon>
        <taxon>Tracheophyta</taxon>
        <taxon>Spermatophyta</taxon>
        <taxon>Magnoliopsida</taxon>
        <taxon>eudicotyledons</taxon>
        <taxon>Gunneridae</taxon>
        <taxon>Pentapetalae</taxon>
        <taxon>rosids</taxon>
        <taxon>fabids</taxon>
        <taxon>Malpighiales</taxon>
        <taxon>Salicaceae</taxon>
        <taxon>Saliceae</taxon>
        <taxon>Salix</taxon>
    </lineage>
</organism>
<feature type="region of interest" description="Disordered" evidence="1">
    <location>
        <begin position="69"/>
        <end position="103"/>
    </location>
</feature>
<name>A0A835J882_9ROSI</name>
<proteinExistence type="predicted"/>
<protein>
    <submittedName>
        <fullName evidence="2">Uncharacterized protein</fullName>
    </submittedName>
</protein>
<evidence type="ECO:0000313" key="2">
    <source>
        <dbReference type="EMBL" id="KAF9666422.1"/>
    </source>
</evidence>
<evidence type="ECO:0000313" key="3">
    <source>
        <dbReference type="Proteomes" id="UP000657918"/>
    </source>
</evidence>
<evidence type="ECO:0000256" key="1">
    <source>
        <dbReference type="SAM" id="MobiDB-lite"/>
    </source>
</evidence>
<dbReference type="AlphaFoldDB" id="A0A835J882"/>
<comment type="caution">
    <text evidence="2">The sequence shown here is derived from an EMBL/GenBank/DDBJ whole genome shotgun (WGS) entry which is preliminary data.</text>
</comment>
<gene>
    <name evidence="2" type="ORF">SADUNF_Sadunf16G0227700</name>
</gene>
<dbReference type="EMBL" id="JADGMS010000016">
    <property type="protein sequence ID" value="KAF9666422.1"/>
    <property type="molecule type" value="Genomic_DNA"/>
</dbReference>
<accession>A0A835J882</accession>
<reference evidence="2 3" key="1">
    <citation type="submission" date="2020-10" db="EMBL/GenBank/DDBJ databases">
        <title>Plant Genome Project.</title>
        <authorList>
            <person name="Zhang R.-G."/>
        </authorList>
    </citation>
    <scope>NUCLEOTIDE SEQUENCE [LARGE SCALE GENOMIC DNA]</scope>
    <source>
        <strain evidence="2">FAFU-HL-1</strain>
        <tissue evidence="2">Leaf</tissue>
    </source>
</reference>
<feature type="compositionally biased region" description="Gly residues" evidence="1">
    <location>
        <begin position="71"/>
        <end position="93"/>
    </location>
</feature>
<keyword evidence="3" id="KW-1185">Reference proteome</keyword>
<sequence length="103" mass="10999">MRETNCMGTAQCHHFLDTETFRSKHTDNFRHGHGGSWQISFNVRRFTDAVIFAPEEDIVVRATDHSYEITSGGGEDVGAGDGVGAGELEGGLGSSDKIEGVAG</sequence>
<dbReference type="Proteomes" id="UP000657918">
    <property type="component" value="Chromosome 16"/>
</dbReference>
<dbReference type="OrthoDB" id="10396638at2759"/>